<evidence type="ECO:0000256" key="1">
    <source>
        <dbReference type="SAM" id="Phobius"/>
    </source>
</evidence>
<dbReference type="EMBL" id="JARTLD010000016">
    <property type="protein sequence ID" value="MED5017050.1"/>
    <property type="molecule type" value="Genomic_DNA"/>
</dbReference>
<reference evidence="3 4" key="1">
    <citation type="submission" date="2023-03" db="EMBL/GenBank/DDBJ databases">
        <title>Bacillus Genome Sequencing.</title>
        <authorList>
            <person name="Dunlap C."/>
        </authorList>
    </citation>
    <scope>NUCLEOTIDE SEQUENCE [LARGE SCALE GENOMIC DNA]</scope>
    <source>
        <strain evidence="3 4">NRS-52</strain>
    </source>
</reference>
<comment type="caution">
    <text evidence="3">The sequence shown here is derived from an EMBL/GenBank/DDBJ whole genome shotgun (WGS) entry which is preliminary data.</text>
</comment>
<keyword evidence="4" id="KW-1185">Reference proteome</keyword>
<dbReference type="PROSITE" id="PS51272">
    <property type="entry name" value="SLH"/>
    <property type="match status" value="3"/>
</dbReference>
<proteinExistence type="predicted"/>
<evidence type="ECO:0000313" key="4">
    <source>
        <dbReference type="Proteomes" id="UP001343257"/>
    </source>
</evidence>
<feature type="transmembrane region" description="Helical" evidence="1">
    <location>
        <begin position="7"/>
        <end position="25"/>
    </location>
</feature>
<dbReference type="InterPro" id="IPR001119">
    <property type="entry name" value="SLH_dom"/>
</dbReference>
<dbReference type="Proteomes" id="UP001343257">
    <property type="component" value="Unassembled WGS sequence"/>
</dbReference>
<feature type="domain" description="SLH" evidence="2">
    <location>
        <begin position="1171"/>
        <end position="1237"/>
    </location>
</feature>
<evidence type="ECO:0000313" key="3">
    <source>
        <dbReference type="EMBL" id="MED5017050.1"/>
    </source>
</evidence>
<accession>A0ABU6PQ97</accession>
<dbReference type="Pfam" id="PF00395">
    <property type="entry name" value="SLH"/>
    <property type="match status" value="2"/>
</dbReference>
<organism evidence="3 4">
    <name type="scientific">Paenibacillus chibensis</name>
    <dbReference type="NCBI Taxonomy" id="59846"/>
    <lineage>
        <taxon>Bacteria</taxon>
        <taxon>Bacillati</taxon>
        <taxon>Bacillota</taxon>
        <taxon>Bacilli</taxon>
        <taxon>Bacillales</taxon>
        <taxon>Paenibacillaceae</taxon>
        <taxon>Paenibacillus</taxon>
    </lineage>
</organism>
<protein>
    <submittedName>
        <fullName evidence="3">S-layer homology domain-containing protein</fullName>
    </submittedName>
</protein>
<feature type="domain" description="SLH" evidence="2">
    <location>
        <begin position="1108"/>
        <end position="1170"/>
    </location>
</feature>
<keyword evidence="1" id="KW-0472">Membrane</keyword>
<evidence type="ECO:0000259" key="2">
    <source>
        <dbReference type="PROSITE" id="PS51272"/>
    </source>
</evidence>
<dbReference type="RefSeq" id="WP_328276475.1">
    <property type="nucleotide sequence ID" value="NZ_JARTLD010000016.1"/>
</dbReference>
<gene>
    <name evidence="3" type="ORF">P9847_06980</name>
</gene>
<keyword evidence="1" id="KW-0812">Transmembrane</keyword>
<feature type="domain" description="SLH" evidence="2">
    <location>
        <begin position="1243"/>
        <end position="1315"/>
    </location>
</feature>
<name>A0ABU6PQ97_9BACL</name>
<sequence length="1317" mass="145211">MQRTKKTYVWIMLVAMIVSLFPIGLTKQVSAANEDLKANYFIPDDLLLRKTATLTTDGVGGEQIDRTNVYVSNSGTLSDITGVFSNVAENTLKVKVEQLSSKANANGNGVTWETDSTHFKNGVITVDPTSTTVQKFKVTNLPLFSGFNKITLYGSLNGVSRSDVFYVLYDQVPYITDFKMTGSSFGDISLNEGLEAISDKESISIQGQTNNATDVTVSVNNGTPQTTTLLQNGKFFSSALKLQKGINVVTVNIKNGSDVMSVNRTIYYFTKTEPFVSINMDYAGKTYGLLNNTPIVTDTGTTDYSEKLTAVVIVPDKDGKSFKDAGSMLIDGVAIDMTKAVVNETNITTNSGTDPLYHLVTITFDGPAIDPAKAATNDSQSFSLAVVYGTNYKASKTLAFRYAGNTTGIQDIKYLKGYSDKNNDLSSISQLPLSEVDTRTFYILVKADQVLTSQVLKAEYTPSGTSLTLTYVAPGSNSNEKIYKITDIVSGRQNVRFHFDDSTAYFNAVISYPLKNNIYVENVRNGQTFEIDSRELNPTISIKGEYRDFDNLEKAELFVNGLNSSTTPGFAITSAKKTFDINLTVSTDGPLYFGENKIKFVGYSKDGRGNTTTITNELRIYISDKNIASITVFQPSLADEVKRVPMGQLELKELTDNQLLEQITAKYPDIFEYKDERYETTQLKYDLVVQGSGAKYITLNQGTQALFSSADEPKIKLDQVGQATTDFIQGETKAFNGTPLQYEIAVFDGKFVLRIKDVPFTTTGSQVFNLELVNSVGARASQRIEITRVAEAFRMLSPKATVGDRIVVNKNFVRFDIEAEGADKVVIDKQEAQRRPDLNNRFYLDYVGLKPDKANKIKIQVVRGKDSITQTIEVYYTSTVGVNAQFMTEKPAAKYSVFNKGVELSFPKATVLKTAKVGVGEVTKYYPDNKLLFGIADPKDGVVERINDYGNQISNDKDDRTPKGETKIPLSTDLTEPFTSLIDQYNFTRVSDIYWVSGGLGEHGSTTSPDYMAPTNGLAPQSYEYGNMNYNFKESAELQPDRKLVPSQRGTLKLGFNKTVVDAAGTTVTVFRFTDKAKWENVGGVVDTKSNTISVPFDDFGYYVVMKQSRGYDDITKHPWARNILNALYSKGIMVNVQPNAFGADDLTTRGEFATLLVKGLNLPLNYDKNVQTYFDVVPDAKTDTWDFEHIETASRAGIITGMSEGNFGVLEPITREEAALMVSRALKLKLATNDDKLKSSLDKQFLDSGTISYYARPAVDAVVKAKVMAGQAITLAGAKKPSYNFNPKSSMTRAEAGKIAVELFKKNSQIFPKNLS</sequence>
<keyword evidence="1" id="KW-1133">Transmembrane helix</keyword>